<dbReference type="PANTHER" id="PTHR42807:SF1">
    <property type="entry name" value="GLUTARYL-COA DEHYDROGENASE, MITOCHONDRIAL"/>
    <property type="match status" value="1"/>
</dbReference>
<dbReference type="GO" id="GO:0033539">
    <property type="term" value="P:fatty acid beta-oxidation using acyl-CoA dehydrogenase"/>
    <property type="evidence" value="ECO:0007669"/>
    <property type="project" value="TreeGrafter"/>
</dbReference>
<dbReference type="Proteomes" id="UP000078492">
    <property type="component" value="Unassembled WGS sequence"/>
</dbReference>
<dbReference type="GO" id="GO:0004361">
    <property type="term" value="F:glutaryl-CoA dehydrogenase activity"/>
    <property type="evidence" value="ECO:0007669"/>
    <property type="project" value="TreeGrafter"/>
</dbReference>
<dbReference type="PANTHER" id="PTHR42807">
    <property type="entry name" value="GLUTARYL-COA DEHYDROGENASE, MITOCHONDRIAL"/>
    <property type="match status" value="1"/>
</dbReference>
<dbReference type="GO" id="GO:0000062">
    <property type="term" value="F:fatty-acyl-CoA binding"/>
    <property type="evidence" value="ECO:0007669"/>
    <property type="project" value="TreeGrafter"/>
</dbReference>
<feature type="domain" description="Acyl-CoA dehydrogenase/oxidase N-terminal" evidence="10">
    <location>
        <begin position="38"/>
        <end position="148"/>
    </location>
</feature>
<dbReference type="InterPro" id="IPR046373">
    <property type="entry name" value="Acyl-CoA_Oxase/DH_mid-dom_sf"/>
</dbReference>
<accession>A0A151JQT4</accession>
<dbReference type="SUPFAM" id="SSF47203">
    <property type="entry name" value="Acyl-CoA dehydrogenase C-terminal domain-like"/>
    <property type="match status" value="1"/>
</dbReference>
<evidence type="ECO:0000256" key="2">
    <source>
        <dbReference type="ARBA" id="ARBA00004305"/>
    </source>
</evidence>
<dbReference type="Gene3D" id="1.20.140.10">
    <property type="entry name" value="Butyryl-CoA Dehydrogenase, subunit A, domain 3"/>
    <property type="match status" value="1"/>
</dbReference>
<proteinExistence type="inferred from homology"/>
<dbReference type="InterPro" id="IPR037069">
    <property type="entry name" value="AcylCoA_DH/ox_N_sf"/>
</dbReference>
<dbReference type="FunFam" id="1.10.540.10:FF:000026">
    <property type="entry name" value="Acyl-CoA dehydrogenase medium chain"/>
    <property type="match status" value="1"/>
</dbReference>
<dbReference type="InterPro" id="IPR009100">
    <property type="entry name" value="AcylCoA_DH/oxidase_NM_dom_sf"/>
</dbReference>
<sequence>IQTEYNFDRSFIENCIEFRGSAAFNWENPFDLESQLTQNEILMRDQFRSYCQEHLLPNVIEANRKEHFDREIVKQMGQLGVLGCIMKGCGGAGVSSVAYGLLAREIEKIDSGCRSAFSVQSSLSIDAIYMFGSDAQKERFTPKMVSGEKIGCFGLTEPKLDCRISFRITNSPVADVLIVWAKYDDGQICGFVIEREAAGDRLSTPKIEGKFSLRTFITGIILMDNVIVPEENLLNVQGLKNARYGIAWGALGAAEACLNIARSYTLERKHFKRPLAANQLVQKKLADMMCDVAIGLQACFRVGRLKDENIHMRVMCTRIRKARNDFACRRAAPEMISVIKRNSTIKALEIVRAARDMLGGNGISDEYHVIRHMMNLETVNTYEDTSDIHSLILGKAITGIAAFSG</sequence>
<dbReference type="AlphaFoldDB" id="A0A151JQT4"/>
<gene>
    <name evidence="11" type="ORF">ALC57_01211</name>
</gene>
<evidence type="ECO:0000256" key="8">
    <source>
        <dbReference type="ARBA" id="ARBA00023128"/>
    </source>
</evidence>
<protein>
    <submittedName>
        <fullName evidence="11">Glutaryl-CoA dehydrogenase, mitochondrial</fullName>
    </submittedName>
</protein>
<dbReference type="Gene3D" id="1.10.540.10">
    <property type="entry name" value="Acyl-CoA dehydrogenase/oxidase, N-terminal domain"/>
    <property type="match status" value="1"/>
</dbReference>
<keyword evidence="5" id="KW-0274">FAD</keyword>
<dbReference type="InterPro" id="IPR052033">
    <property type="entry name" value="Glutaryl-CoA_DH_mitochondrial"/>
</dbReference>
<keyword evidence="6" id="KW-0809">Transit peptide</keyword>
<comment type="subcellular location">
    <subcellularLocation>
        <location evidence="2">Mitochondrion matrix</location>
    </subcellularLocation>
</comment>
<dbReference type="Pfam" id="PF00441">
    <property type="entry name" value="Acyl-CoA_dh_1"/>
    <property type="match status" value="1"/>
</dbReference>
<dbReference type="InterPro" id="IPR036250">
    <property type="entry name" value="AcylCo_DH-like_C"/>
</dbReference>
<keyword evidence="8" id="KW-0496">Mitochondrion</keyword>
<reference evidence="11 12" key="1">
    <citation type="submission" date="2015-09" db="EMBL/GenBank/DDBJ databases">
        <title>Trachymyrmex cornetzi WGS genome.</title>
        <authorList>
            <person name="Nygaard S."/>
            <person name="Hu H."/>
            <person name="Boomsma J."/>
            <person name="Zhang G."/>
        </authorList>
    </citation>
    <scope>NUCLEOTIDE SEQUENCE [LARGE SCALE GENOMIC DNA]</scope>
    <source>
        <strain evidence="11">Tcor2-1</strain>
        <tissue evidence="11">Whole body</tissue>
    </source>
</reference>
<evidence type="ECO:0000259" key="9">
    <source>
        <dbReference type="Pfam" id="PF00441"/>
    </source>
</evidence>
<feature type="non-terminal residue" evidence="11">
    <location>
        <position position="1"/>
    </location>
</feature>
<dbReference type="GO" id="GO:0005759">
    <property type="term" value="C:mitochondrial matrix"/>
    <property type="evidence" value="ECO:0007669"/>
    <property type="project" value="UniProtKB-SubCell"/>
</dbReference>
<name>A0A151JQT4_9HYME</name>
<dbReference type="GO" id="GO:0050660">
    <property type="term" value="F:flavin adenine dinucleotide binding"/>
    <property type="evidence" value="ECO:0007669"/>
    <property type="project" value="InterPro"/>
</dbReference>
<dbReference type="InterPro" id="IPR013786">
    <property type="entry name" value="AcylCoA_DH/ox_N"/>
</dbReference>
<evidence type="ECO:0000313" key="11">
    <source>
        <dbReference type="EMBL" id="KYN29347.1"/>
    </source>
</evidence>
<dbReference type="PROSITE" id="PS00073">
    <property type="entry name" value="ACYL_COA_DH_2"/>
    <property type="match status" value="1"/>
</dbReference>
<evidence type="ECO:0000256" key="7">
    <source>
        <dbReference type="ARBA" id="ARBA00023002"/>
    </source>
</evidence>
<evidence type="ECO:0000256" key="4">
    <source>
        <dbReference type="ARBA" id="ARBA00022630"/>
    </source>
</evidence>
<comment type="cofactor">
    <cofactor evidence="1">
        <name>FAD</name>
        <dbReference type="ChEBI" id="CHEBI:57692"/>
    </cofactor>
</comment>
<dbReference type="SUPFAM" id="SSF56645">
    <property type="entry name" value="Acyl-CoA dehydrogenase NM domain-like"/>
    <property type="match status" value="1"/>
</dbReference>
<evidence type="ECO:0000259" key="10">
    <source>
        <dbReference type="Pfam" id="PF02771"/>
    </source>
</evidence>
<dbReference type="EMBL" id="KQ978670">
    <property type="protein sequence ID" value="KYN29347.1"/>
    <property type="molecule type" value="Genomic_DNA"/>
</dbReference>
<organism evidence="11 12">
    <name type="scientific">Trachymyrmex cornetzi</name>
    <dbReference type="NCBI Taxonomy" id="471704"/>
    <lineage>
        <taxon>Eukaryota</taxon>
        <taxon>Metazoa</taxon>
        <taxon>Ecdysozoa</taxon>
        <taxon>Arthropoda</taxon>
        <taxon>Hexapoda</taxon>
        <taxon>Insecta</taxon>
        <taxon>Pterygota</taxon>
        <taxon>Neoptera</taxon>
        <taxon>Endopterygota</taxon>
        <taxon>Hymenoptera</taxon>
        <taxon>Apocrita</taxon>
        <taxon>Aculeata</taxon>
        <taxon>Formicoidea</taxon>
        <taxon>Formicidae</taxon>
        <taxon>Myrmicinae</taxon>
        <taxon>Trachymyrmex</taxon>
    </lineage>
</organism>
<dbReference type="InterPro" id="IPR009075">
    <property type="entry name" value="AcylCo_DH/oxidase_C"/>
</dbReference>
<dbReference type="Gene3D" id="2.40.110.10">
    <property type="entry name" value="Butyryl-CoA Dehydrogenase, subunit A, domain 2"/>
    <property type="match status" value="1"/>
</dbReference>
<keyword evidence="7" id="KW-0560">Oxidoreductase</keyword>
<keyword evidence="12" id="KW-1185">Reference proteome</keyword>
<evidence type="ECO:0000313" key="12">
    <source>
        <dbReference type="Proteomes" id="UP000078492"/>
    </source>
</evidence>
<evidence type="ECO:0000256" key="5">
    <source>
        <dbReference type="ARBA" id="ARBA00022827"/>
    </source>
</evidence>
<keyword evidence="4" id="KW-0285">Flavoprotein</keyword>
<evidence type="ECO:0000256" key="6">
    <source>
        <dbReference type="ARBA" id="ARBA00022946"/>
    </source>
</evidence>
<evidence type="ECO:0000256" key="3">
    <source>
        <dbReference type="ARBA" id="ARBA00009347"/>
    </source>
</evidence>
<dbReference type="Pfam" id="PF02771">
    <property type="entry name" value="Acyl-CoA_dh_N"/>
    <property type="match status" value="1"/>
</dbReference>
<evidence type="ECO:0000256" key="1">
    <source>
        <dbReference type="ARBA" id="ARBA00001974"/>
    </source>
</evidence>
<dbReference type="STRING" id="471704.A0A151JQT4"/>
<comment type="similarity">
    <text evidence="3">Belongs to the acyl-CoA dehydrogenase family.</text>
</comment>
<dbReference type="GO" id="GO:0046949">
    <property type="term" value="P:fatty-acyl-CoA biosynthetic process"/>
    <property type="evidence" value="ECO:0007669"/>
    <property type="project" value="TreeGrafter"/>
</dbReference>
<feature type="domain" description="Acyl-CoA dehydrogenase/oxidase C-terminal" evidence="9">
    <location>
        <begin position="237"/>
        <end position="397"/>
    </location>
</feature>
<dbReference type="InterPro" id="IPR006089">
    <property type="entry name" value="Acyl-CoA_DH_CS"/>
</dbReference>